<gene>
    <name evidence="1" type="ORF">AVEN_71714_1</name>
</gene>
<comment type="caution">
    <text evidence="1">The sequence shown here is derived from an EMBL/GenBank/DDBJ whole genome shotgun (WGS) entry which is preliminary data.</text>
</comment>
<keyword evidence="2" id="KW-1185">Reference proteome</keyword>
<dbReference type="AlphaFoldDB" id="A0A4Y2VLE6"/>
<dbReference type="EMBL" id="BGPR01048225">
    <property type="protein sequence ID" value="GBO25248.1"/>
    <property type="molecule type" value="Genomic_DNA"/>
</dbReference>
<protein>
    <submittedName>
        <fullName evidence="1">Uncharacterized protein</fullName>
    </submittedName>
</protein>
<name>A0A4Y2VLE6_ARAVE</name>
<accession>A0A4Y2VLE6</accession>
<dbReference type="Proteomes" id="UP000499080">
    <property type="component" value="Unassembled WGS sequence"/>
</dbReference>
<evidence type="ECO:0000313" key="2">
    <source>
        <dbReference type="Proteomes" id="UP000499080"/>
    </source>
</evidence>
<reference evidence="1 2" key="1">
    <citation type="journal article" date="2019" name="Sci. Rep.">
        <title>Orb-weaving spider Araneus ventricosus genome elucidates the spidroin gene catalogue.</title>
        <authorList>
            <person name="Kono N."/>
            <person name="Nakamura H."/>
            <person name="Ohtoshi R."/>
            <person name="Moran D.A.P."/>
            <person name="Shinohara A."/>
            <person name="Yoshida Y."/>
            <person name="Fujiwara M."/>
            <person name="Mori M."/>
            <person name="Tomita M."/>
            <person name="Arakawa K."/>
        </authorList>
    </citation>
    <scope>NUCLEOTIDE SEQUENCE [LARGE SCALE GENOMIC DNA]</scope>
</reference>
<proteinExistence type="predicted"/>
<sequence length="136" mass="15442">MFLVPAQSFRDVARPQIKKSYKEKINKRKSPLIWSPGCTAFTHIYGSPLSERREHIKHLSIEEEHHFSNYWFTNLPPSIGESLALFTLEGSHSAWSQAECLSKKFTSPAPHSESSPALHRASPKIDASTAMHFRIP</sequence>
<evidence type="ECO:0000313" key="1">
    <source>
        <dbReference type="EMBL" id="GBO25248.1"/>
    </source>
</evidence>
<organism evidence="1 2">
    <name type="scientific">Araneus ventricosus</name>
    <name type="common">Orbweaver spider</name>
    <name type="synonym">Epeira ventricosa</name>
    <dbReference type="NCBI Taxonomy" id="182803"/>
    <lineage>
        <taxon>Eukaryota</taxon>
        <taxon>Metazoa</taxon>
        <taxon>Ecdysozoa</taxon>
        <taxon>Arthropoda</taxon>
        <taxon>Chelicerata</taxon>
        <taxon>Arachnida</taxon>
        <taxon>Araneae</taxon>
        <taxon>Araneomorphae</taxon>
        <taxon>Entelegynae</taxon>
        <taxon>Araneoidea</taxon>
        <taxon>Araneidae</taxon>
        <taxon>Araneus</taxon>
    </lineage>
</organism>